<reference evidence="4" key="1">
    <citation type="journal article" date="2015" name="Nat. Genet.">
        <title>The genome and transcriptome of the zoonotic hookworm Ancylostoma ceylanicum identify infection-specific gene families.</title>
        <authorList>
            <person name="Schwarz E.M."/>
            <person name="Hu Y."/>
            <person name="Antoshechkin I."/>
            <person name="Miller M.M."/>
            <person name="Sternberg P.W."/>
            <person name="Aroian R.V."/>
        </authorList>
    </citation>
    <scope>NUCLEOTIDE SEQUENCE</scope>
    <source>
        <strain evidence="4">HY135</strain>
    </source>
</reference>
<feature type="region of interest" description="Disordered" evidence="2">
    <location>
        <begin position="48"/>
        <end position="77"/>
    </location>
</feature>
<protein>
    <recommendedName>
        <fullName evidence="5">Paired domain-containing protein</fullName>
    </recommendedName>
</protein>
<feature type="compositionally biased region" description="Low complexity" evidence="2">
    <location>
        <begin position="66"/>
        <end position="77"/>
    </location>
</feature>
<evidence type="ECO:0000256" key="1">
    <source>
        <dbReference type="ARBA" id="ARBA00004123"/>
    </source>
</evidence>
<dbReference type="SUPFAM" id="SSF46689">
    <property type="entry name" value="Homeodomain-like"/>
    <property type="match status" value="1"/>
</dbReference>
<dbReference type="InterPro" id="IPR036388">
    <property type="entry name" value="WH-like_DNA-bd_sf"/>
</dbReference>
<proteinExistence type="predicted"/>
<comment type="caution">
    <text evidence="3">The sequence shown here is derived from an EMBL/GenBank/DDBJ whole genome shotgun (WGS) entry which is preliminary data.</text>
</comment>
<dbReference type="InterPro" id="IPR009057">
    <property type="entry name" value="Homeodomain-like_sf"/>
</dbReference>
<evidence type="ECO:0000256" key="2">
    <source>
        <dbReference type="SAM" id="MobiDB-lite"/>
    </source>
</evidence>
<dbReference type="EMBL" id="JARK01001372">
    <property type="protein sequence ID" value="EYC15616.1"/>
    <property type="molecule type" value="Genomic_DNA"/>
</dbReference>
<dbReference type="Proteomes" id="UP000024635">
    <property type="component" value="Unassembled WGS sequence"/>
</dbReference>
<accession>A0A016UL46</accession>
<dbReference type="Gene3D" id="1.10.10.10">
    <property type="entry name" value="Winged helix-like DNA-binding domain superfamily/Winged helix DNA-binding domain"/>
    <property type="match status" value="1"/>
</dbReference>
<organism evidence="3 4">
    <name type="scientific">Ancylostoma ceylanicum</name>
    <dbReference type="NCBI Taxonomy" id="53326"/>
    <lineage>
        <taxon>Eukaryota</taxon>
        <taxon>Metazoa</taxon>
        <taxon>Ecdysozoa</taxon>
        <taxon>Nematoda</taxon>
        <taxon>Chromadorea</taxon>
        <taxon>Rhabditida</taxon>
        <taxon>Rhabditina</taxon>
        <taxon>Rhabditomorpha</taxon>
        <taxon>Strongyloidea</taxon>
        <taxon>Ancylostomatidae</taxon>
        <taxon>Ancylostomatinae</taxon>
        <taxon>Ancylostoma</taxon>
    </lineage>
</organism>
<sequence>MEPSPHPTATAALTDNGMQPVEIARRLGISASTVRKIVRQYRERGHVVPLQNPGRPRSTRHSAVISSGSGSLGTTPSASTKLLTITITIVYSLSHSHK</sequence>
<evidence type="ECO:0008006" key="5">
    <source>
        <dbReference type="Google" id="ProtNLM"/>
    </source>
</evidence>
<dbReference type="Pfam" id="PF13384">
    <property type="entry name" value="HTH_23"/>
    <property type="match status" value="1"/>
</dbReference>
<evidence type="ECO:0000313" key="4">
    <source>
        <dbReference type="Proteomes" id="UP000024635"/>
    </source>
</evidence>
<dbReference type="GO" id="GO:0005634">
    <property type="term" value="C:nucleus"/>
    <property type="evidence" value="ECO:0007669"/>
    <property type="project" value="UniProtKB-SubCell"/>
</dbReference>
<comment type="subcellular location">
    <subcellularLocation>
        <location evidence="1">Nucleus</location>
    </subcellularLocation>
</comment>
<evidence type="ECO:0000313" key="3">
    <source>
        <dbReference type="EMBL" id="EYC15616.1"/>
    </source>
</evidence>
<dbReference type="AlphaFoldDB" id="A0A016UL46"/>
<keyword evidence="4" id="KW-1185">Reference proteome</keyword>
<dbReference type="PANTHER" id="PTHR46068">
    <property type="entry name" value="PROTEIN CBG27172"/>
    <property type="match status" value="1"/>
</dbReference>
<name>A0A016UL46_9BILA</name>
<gene>
    <name evidence="3" type="primary">Acey_s0036.g3250</name>
    <name evidence="3" type="ORF">Y032_0036g3250</name>
</gene>
<dbReference type="PANTHER" id="PTHR46068:SF1">
    <property type="entry name" value="TRANSPOSASE IS30-LIKE HTH DOMAIN-CONTAINING PROTEIN"/>
    <property type="match status" value="1"/>
</dbReference>